<dbReference type="OrthoDB" id="9799278at2"/>
<protein>
    <submittedName>
        <fullName evidence="2">Polysaccharide pyruvyl transferase</fullName>
    </submittedName>
</protein>
<dbReference type="RefSeq" id="WP_025074940.1">
    <property type="nucleotide sequence ID" value="NZ_FQVD01000011.1"/>
</dbReference>
<dbReference type="STRING" id="871325.SAMN05444349_11192"/>
<keyword evidence="3" id="KW-1185">Reference proteome</keyword>
<dbReference type="Pfam" id="PF04230">
    <property type="entry name" value="PS_pyruv_trans"/>
    <property type="match status" value="1"/>
</dbReference>
<dbReference type="Proteomes" id="UP000184436">
    <property type="component" value="Unassembled WGS sequence"/>
</dbReference>
<dbReference type="AlphaFoldDB" id="A0A1M4YYI8"/>
<dbReference type="InterPro" id="IPR007345">
    <property type="entry name" value="Polysacch_pyruvyl_Trfase"/>
</dbReference>
<reference evidence="2 3" key="1">
    <citation type="submission" date="2016-11" db="EMBL/GenBank/DDBJ databases">
        <authorList>
            <person name="Jaros S."/>
            <person name="Januszkiewicz K."/>
            <person name="Wedrychowicz H."/>
        </authorList>
    </citation>
    <scope>NUCLEOTIDE SEQUENCE [LARGE SCALE GENOMIC DNA]</scope>
    <source>
        <strain evidence="2 3">DSM 26883</strain>
    </source>
</reference>
<dbReference type="GO" id="GO:0016740">
    <property type="term" value="F:transferase activity"/>
    <property type="evidence" value="ECO:0007669"/>
    <property type="project" value="UniProtKB-KW"/>
</dbReference>
<evidence type="ECO:0000313" key="2">
    <source>
        <dbReference type="EMBL" id="SHF10810.1"/>
    </source>
</evidence>
<name>A0A1M4YYI8_9BACE</name>
<sequence>MKVGIITYHRAHNYGAVLQCYALQEVLKRMGHDTQIIDYRQPFIEKLYNLSKKELFFRYKFHPRALMARYAKQKAIKSFFENFSNDFLQLSDKCAQNAIPEYEVYIVGSDQMWSLDCVGGKIDPIYFGMFDRSKNSRLIGFSISSNIHSIGILNERINQYIDNFDAISFREQTVADTISEIVSKKMLMTLDPTLCTDAELWSNVINHGWNNRKYIALYHVMFRFSPAVHDMLYKQACRIAKKNRWEIIDLSTGEYSVSDFVSVIKYAQCVITSSFHATVFSVIFSRPLFAVQLHDGNDGRYVSLLNSLNMANALVDLDFIHESPVKIDYDKVHTVLLHLRESSLEYLKLNIR</sequence>
<keyword evidence="2" id="KW-0808">Transferase</keyword>
<accession>A0A1M4YYI8</accession>
<evidence type="ECO:0000259" key="1">
    <source>
        <dbReference type="Pfam" id="PF04230"/>
    </source>
</evidence>
<organism evidence="2 3">
    <name type="scientific">Bacteroides faecichinchillae</name>
    <dbReference type="NCBI Taxonomy" id="871325"/>
    <lineage>
        <taxon>Bacteria</taxon>
        <taxon>Pseudomonadati</taxon>
        <taxon>Bacteroidota</taxon>
        <taxon>Bacteroidia</taxon>
        <taxon>Bacteroidales</taxon>
        <taxon>Bacteroidaceae</taxon>
        <taxon>Bacteroides</taxon>
    </lineage>
</organism>
<proteinExistence type="predicted"/>
<dbReference type="EMBL" id="FQVD01000011">
    <property type="protein sequence ID" value="SHF10810.1"/>
    <property type="molecule type" value="Genomic_DNA"/>
</dbReference>
<gene>
    <name evidence="2" type="ORF">SAMN05444349_11192</name>
</gene>
<feature type="domain" description="Polysaccharide pyruvyl transferase" evidence="1">
    <location>
        <begin position="13"/>
        <end position="291"/>
    </location>
</feature>
<evidence type="ECO:0000313" key="3">
    <source>
        <dbReference type="Proteomes" id="UP000184436"/>
    </source>
</evidence>